<dbReference type="InterPro" id="IPR012257">
    <property type="entry name" value="Glc_ox_4Fe-4S"/>
</dbReference>
<dbReference type="eggNOG" id="COG0247">
    <property type="taxonomic scope" value="Bacteria"/>
</dbReference>
<proteinExistence type="predicted"/>
<comment type="catalytic activity">
    <reaction evidence="6">
        <text>(R)-lactate + A = pyruvate + AH2</text>
        <dbReference type="Rhea" id="RHEA:15089"/>
        <dbReference type="ChEBI" id="CHEBI:13193"/>
        <dbReference type="ChEBI" id="CHEBI:15361"/>
        <dbReference type="ChEBI" id="CHEBI:16004"/>
        <dbReference type="ChEBI" id="CHEBI:17499"/>
    </reaction>
</comment>
<comment type="cofactor">
    <cofactor evidence="6">
        <name>[4Fe-4S] cluster</name>
        <dbReference type="ChEBI" id="CHEBI:49883"/>
    </cofactor>
    <text evidence="6">Binds 2 [4Fe-4S] clusters.</text>
</comment>
<dbReference type="PROSITE" id="PS00198">
    <property type="entry name" value="4FE4S_FER_1"/>
    <property type="match status" value="1"/>
</dbReference>
<dbReference type="STRING" id="34103.SAMN05421778_10585"/>
<evidence type="ECO:0000313" key="9">
    <source>
        <dbReference type="Proteomes" id="UP000026714"/>
    </source>
</evidence>
<gene>
    <name evidence="8" type="ORF">X805_09370</name>
</gene>
<feature type="domain" description="4Fe-4S ferredoxin-type" evidence="7">
    <location>
        <begin position="16"/>
        <end position="47"/>
    </location>
</feature>
<keyword evidence="2 6" id="KW-0479">Metal-binding</keyword>
<dbReference type="Gene3D" id="1.10.1060.10">
    <property type="entry name" value="Alpha-helical ferredoxin"/>
    <property type="match status" value="1"/>
</dbReference>
<dbReference type="Pfam" id="PF13183">
    <property type="entry name" value="Fer4_8"/>
    <property type="match status" value="1"/>
</dbReference>
<keyword evidence="9" id="KW-1185">Reference proteome</keyword>
<evidence type="ECO:0000256" key="1">
    <source>
        <dbReference type="ARBA" id="ARBA00022485"/>
    </source>
</evidence>
<keyword evidence="6" id="KW-0813">Transport</keyword>
<dbReference type="RefSeq" id="WP_037478780.1">
    <property type="nucleotide sequence ID" value="NZ_AZRA01000024.1"/>
</dbReference>
<protein>
    <recommendedName>
        <fullName evidence="6">Glycolate oxidase iron-sulfur subunit</fullName>
        <ecNumber evidence="6">1.1.99.14</ecNumber>
    </recommendedName>
</protein>
<dbReference type="SUPFAM" id="SSF54862">
    <property type="entry name" value="4Fe-4S ferredoxins"/>
    <property type="match status" value="1"/>
</dbReference>
<dbReference type="PIRSF" id="PIRSF000139">
    <property type="entry name" value="Glc_ox_4Fe-4S"/>
    <property type="match status" value="1"/>
</dbReference>
<dbReference type="GO" id="GO:0051539">
    <property type="term" value="F:4 iron, 4 sulfur cluster binding"/>
    <property type="evidence" value="ECO:0007669"/>
    <property type="project" value="UniProtKB-UniRule"/>
</dbReference>
<keyword evidence="5 6" id="KW-0411">Iron-sulfur</keyword>
<evidence type="ECO:0000256" key="3">
    <source>
        <dbReference type="ARBA" id="ARBA00022737"/>
    </source>
</evidence>
<sequence length="420" mass="45664">MQTHLAPEFQDTPEGERAEEILRRCVHCGFCTATCPTYQLLGDELDGPRGRIYLIKQVMEGATPTRRTQEHLDRCLTCRSCETTCPSGVEYADLLEIGRGIVDRKVERSRTERGVRWMLREGMTSPSFGPALRAGQNVRALLPAMLKNKVPPKPSARALAHAQRWPTRQHARKVLMLLGCVQPSLAPNINSATARVLDACGIQTLVSDEAGCCGAVRDHLGDHEGALVDMRRNIDAWWPQVEGLGGLDPVEAIVVNASGCGVSVKDYGRALAHDPDYADKARRVSETARDLSELLPGLTGALKSALGNRRASGVLAYHPPCSLQHGQQLRGQVEAALGALGFEVRLPLMDAALCCGSAGTYSVLQPDIAYRLRDRKLETLAAREAPLIVSGNIGCIQHLQSGTPTPVRHWIEVIDELLAS</sequence>
<evidence type="ECO:0000256" key="2">
    <source>
        <dbReference type="ARBA" id="ARBA00022723"/>
    </source>
</evidence>
<dbReference type="PANTHER" id="PTHR32479:SF17">
    <property type="entry name" value="GLYCOLATE OXIDASE IRON-SULFUR SUBUNIT"/>
    <property type="match status" value="1"/>
</dbReference>
<dbReference type="Pfam" id="PF02754">
    <property type="entry name" value="CCG"/>
    <property type="match status" value="2"/>
</dbReference>
<organism evidence="8 9">
    <name type="scientific">Sphaerotilus natans subsp. natans DSM 6575</name>
    <dbReference type="NCBI Taxonomy" id="1286631"/>
    <lineage>
        <taxon>Bacteria</taxon>
        <taxon>Pseudomonadati</taxon>
        <taxon>Pseudomonadota</taxon>
        <taxon>Betaproteobacteria</taxon>
        <taxon>Burkholderiales</taxon>
        <taxon>Sphaerotilaceae</taxon>
        <taxon>Sphaerotilus</taxon>
    </lineage>
</organism>
<keyword evidence="4 6" id="KW-0408">Iron</keyword>
<dbReference type="GO" id="GO:0046872">
    <property type="term" value="F:metal ion binding"/>
    <property type="evidence" value="ECO:0007669"/>
    <property type="project" value="UniProtKB-UniRule"/>
</dbReference>
<comment type="catalytic activity">
    <reaction evidence="6">
        <text>glycolate + A = glyoxylate + AH2</text>
        <dbReference type="Rhea" id="RHEA:21264"/>
        <dbReference type="ChEBI" id="CHEBI:13193"/>
        <dbReference type="ChEBI" id="CHEBI:17499"/>
        <dbReference type="ChEBI" id="CHEBI:29805"/>
        <dbReference type="ChEBI" id="CHEBI:36655"/>
        <dbReference type="EC" id="1.1.99.14"/>
    </reaction>
</comment>
<comment type="caution">
    <text evidence="8">The sequence shown here is derived from an EMBL/GenBank/DDBJ whole genome shotgun (WGS) entry which is preliminary data.</text>
</comment>
<evidence type="ECO:0000256" key="4">
    <source>
        <dbReference type="ARBA" id="ARBA00023004"/>
    </source>
</evidence>
<dbReference type="InterPro" id="IPR004017">
    <property type="entry name" value="Cys_rich_dom"/>
</dbReference>
<dbReference type="EMBL" id="AZRA01000024">
    <property type="protein sequence ID" value="KDB53482.1"/>
    <property type="molecule type" value="Genomic_DNA"/>
</dbReference>
<dbReference type="PATRIC" id="fig|1286631.3.peg.925"/>
<dbReference type="Proteomes" id="UP000026714">
    <property type="component" value="Unassembled WGS sequence"/>
</dbReference>
<dbReference type="InterPro" id="IPR009051">
    <property type="entry name" value="Helical_ferredxn"/>
</dbReference>
<dbReference type="EC" id="1.1.99.14" evidence="6"/>
<comment type="function">
    <text evidence="6">Component of a complex that catalyzes the oxidation of glycolate to glyoxylate.</text>
</comment>
<dbReference type="PROSITE" id="PS51379">
    <property type="entry name" value="4FE4S_FER_2"/>
    <property type="match status" value="2"/>
</dbReference>
<dbReference type="PANTHER" id="PTHR32479">
    <property type="entry name" value="GLYCOLATE OXIDASE IRON-SULFUR SUBUNIT"/>
    <property type="match status" value="1"/>
</dbReference>
<dbReference type="GO" id="GO:0019154">
    <property type="term" value="F:glycolate dehydrogenase activity"/>
    <property type="evidence" value="ECO:0007669"/>
    <property type="project" value="UniProtKB-EC"/>
</dbReference>
<dbReference type="SUPFAM" id="SSF46548">
    <property type="entry name" value="alpha-helical ferredoxin"/>
    <property type="match status" value="1"/>
</dbReference>
<evidence type="ECO:0000313" key="8">
    <source>
        <dbReference type="EMBL" id="KDB53482.1"/>
    </source>
</evidence>
<dbReference type="InterPro" id="IPR017900">
    <property type="entry name" value="4Fe4S_Fe_S_CS"/>
</dbReference>
<dbReference type="FunFam" id="1.10.1060.10:FF:000012">
    <property type="entry name" value="Glycolate oxidase iron-sulfur subunit"/>
    <property type="match status" value="1"/>
</dbReference>
<evidence type="ECO:0000256" key="5">
    <source>
        <dbReference type="ARBA" id="ARBA00023014"/>
    </source>
</evidence>
<name>A0A059KPR5_9BURK</name>
<reference evidence="8 9" key="1">
    <citation type="journal article" date="2014" name="FEMS Microbiol. Ecol.">
        <title>Sphaerotilus natans encrusted with nanoball-shaped Fe(III) oxide minerals formed by nitrate-reducing mixotrophic Fe(II) oxidation.</title>
        <authorList>
            <person name="Park S."/>
            <person name="Kim D.H."/>
            <person name="Lee J.H."/>
            <person name="Hur H.G."/>
        </authorList>
    </citation>
    <scope>NUCLEOTIDE SEQUENCE [LARGE SCALE GENOMIC DNA]</scope>
    <source>
        <strain evidence="8 9">DSM 6575</strain>
    </source>
</reference>
<feature type="domain" description="4Fe-4S ferredoxin-type" evidence="7">
    <location>
        <begin position="66"/>
        <end position="95"/>
    </location>
</feature>
<evidence type="ECO:0000256" key="6">
    <source>
        <dbReference type="PIRNR" id="PIRNR000139"/>
    </source>
</evidence>
<evidence type="ECO:0000259" key="7">
    <source>
        <dbReference type="PROSITE" id="PS51379"/>
    </source>
</evidence>
<keyword evidence="6" id="KW-0249">Electron transport</keyword>
<keyword evidence="1 6" id="KW-0004">4Fe-4S</keyword>
<keyword evidence="3" id="KW-0677">Repeat</keyword>
<dbReference type="InterPro" id="IPR017896">
    <property type="entry name" value="4Fe4S_Fe-S-bd"/>
</dbReference>
<dbReference type="NCBIfam" id="NF008434">
    <property type="entry name" value="PRK11274.1"/>
    <property type="match status" value="1"/>
</dbReference>
<accession>A0A059KPR5</accession>
<dbReference type="AlphaFoldDB" id="A0A059KPR5"/>